<dbReference type="PROSITE" id="PS00197">
    <property type="entry name" value="2FE2S_FER_1"/>
    <property type="match status" value="1"/>
</dbReference>
<dbReference type="InterPro" id="IPR036010">
    <property type="entry name" value="2Fe-2S_ferredoxin-like_sf"/>
</dbReference>
<dbReference type="Pfam" id="PF01799">
    <property type="entry name" value="Fer2_2"/>
    <property type="match status" value="1"/>
</dbReference>
<keyword evidence="1" id="KW-0479">Metal-binding</keyword>
<dbReference type="InterPro" id="IPR002888">
    <property type="entry name" value="2Fe-2S-bd"/>
</dbReference>
<dbReference type="SUPFAM" id="SSF47741">
    <property type="entry name" value="CO dehydrogenase ISP C-domain like"/>
    <property type="match status" value="1"/>
</dbReference>
<dbReference type="Proteomes" id="UP001370348">
    <property type="component" value="Chromosome"/>
</dbReference>
<dbReference type="InterPro" id="IPR036884">
    <property type="entry name" value="2Fe-2S-bd_dom_sf"/>
</dbReference>
<organism evidence="6 7">
    <name type="scientific">Pendulispora albinea</name>
    <dbReference type="NCBI Taxonomy" id="2741071"/>
    <lineage>
        <taxon>Bacteria</taxon>
        <taxon>Pseudomonadati</taxon>
        <taxon>Myxococcota</taxon>
        <taxon>Myxococcia</taxon>
        <taxon>Myxococcales</taxon>
        <taxon>Sorangiineae</taxon>
        <taxon>Pendulisporaceae</taxon>
        <taxon>Pendulispora</taxon>
    </lineage>
</organism>
<evidence type="ECO:0000256" key="2">
    <source>
        <dbReference type="ARBA" id="ARBA00023002"/>
    </source>
</evidence>
<dbReference type="InterPro" id="IPR052914">
    <property type="entry name" value="Aldehyde_Oxdr_Iron-Sulfur"/>
</dbReference>
<evidence type="ECO:0000313" key="6">
    <source>
        <dbReference type="EMBL" id="WXB14613.1"/>
    </source>
</evidence>
<gene>
    <name evidence="6" type="ORF">LZC94_43165</name>
</gene>
<sequence>MTVEARLDVGQRVPPFDVRDRRGRKVMPKAFAGQAMLLTFFDGCGWRDAPDSTIQALRAELRGLGAVLVMVSSDGIWCFRPDDDWELCVGSQELDREYLDALRASYGVERAYPAFFIVDGRSKLRFVHRWPPGTHDAPDAPSAASTPAAPTTRAARPMEPTLGMLVSALSVAGRTMATEARGVSRRELVLSSLLAGFALALLEACGGKEAARYGGVSSGSLATGSSADGALERDVVLHVNGEARRVRIEPRVSLLDALRERCGLTGTKKGCDHGQCGACTVLVDGRRVHACLTLAIMVEGRPITTIEGLAKGDELHPMQSAFIACDALQCGYCTPGQIMSAVALLHEGHARTDDEVREEMSGNICRCGAHSNIISAIQLARSPRSAS</sequence>
<dbReference type="EMBL" id="CP089984">
    <property type="protein sequence ID" value="WXB14613.1"/>
    <property type="molecule type" value="Genomic_DNA"/>
</dbReference>
<dbReference type="PANTHER" id="PTHR45331:SF2">
    <property type="entry name" value="OXIDOREDUCTASE WITH IRON-SULFUR SUBUNIT"/>
    <property type="match status" value="1"/>
</dbReference>
<dbReference type="PANTHER" id="PTHR45331">
    <property type="entry name" value="OXIDOREDUCTASE, IRON-SULPHUR BINDING SUBUNIT-RELATED-RELATED"/>
    <property type="match status" value="1"/>
</dbReference>
<name>A0ABZ2LUQ1_9BACT</name>
<proteinExistence type="predicted"/>
<dbReference type="Pfam" id="PF00111">
    <property type="entry name" value="Fer2"/>
    <property type="match status" value="1"/>
</dbReference>
<evidence type="ECO:0000256" key="3">
    <source>
        <dbReference type="ARBA" id="ARBA00023004"/>
    </source>
</evidence>
<dbReference type="InterPro" id="IPR001041">
    <property type="entry name" value="2Fe-2S_ferredoxin-type"/>
</dbReference>
<feature type="compositionally biased region" description="Low complexity" evidence="4">
    <location>
        <begin position="139"/>
        <end position="156"/>
    </location>
</feature>
<evidence type="ECO:0000259" key="5">
    <source>
        <dbReference type="PROSITE" id="PS51085"/>
    </source>
</evidence>
<feature type="domain" description="2Fe-2S ferredoxin-type" evidence="5">
    <location>
        <begin position="233"/>
        <end position="309"/>
    </location>
</feature>
<dbReference type="InterPro" id="IPR006058">
    <property type="entry name" value="2Fe2S_fd_BS"/>
</dbReference>
<dbReference type="Gene3D" id="3.40.30.10">
    <property type="entry name" value="Glutaredoxin"/>
    <property type="match status" value="1"/>
</dbReference>
<keyword evidence="3" id="KW-0408">Iron</keyword>
<keyword evidence="7" id="KW-1185">Reference proteome</keyword>
<evidence type="ECO:0000313" key="7">
    <source>
        <dbReference type="Proteomes" id="UP001370348"/>
    </source>
</evidence>
<dbReference type="PROSITE" id="PS51085">
    <property type="entry name" value="2FE2S_FER_2"/>
    <property type="match status" value="1"/>
</dbReference>
<protein>
    <submittedName>
        <fullName evidence="6">2Fe-2S iron-sulfur cluster-binding protein</fullName>
    </submittedName>
</protein>
<dbReference type="CDD" id="cd00207">
    <property type="entry name" value="fer2"/>
    <property type="match status" value="1"/>
</dbReference>
<dbReference type="InterPro" id="IPR036249">
    <property type="entry name" value="Thioredoxin-like_sf"/>
</dbReference>
<evidence type="ECO:0000256" key="4">
    <source>
        <dbReference type="SAM" id="MobiDB-lite"/>
    </source>
</evidence>
<accession>A0ABZ2LUQ1</accession>
<keyword evidence="2" id="KW-0560">Oxidoreductase</keyword>
<dbReference type="Gene3D" id="1.10.150.120">
    <property type="entry name" value="[2Fe-2S]-binding domain"/>
    <property type="match status" value="1"/>
</dbReference>
<dbReference type="InterPro" id="IPR012675">
    <property type="entry name" value="Beta-grasp_dom_sf"/>
</dbReference>
<feature type="region of interest" description="Disordered" evidence="4">
    <location>
        <begin position="133"/>
        <end position="156"/>
    </location>
</feature>
<reference evidence="6 7" key="1">
    <citation type="submission" date="2021-12" db="EMBL/GenBank/DDBJ databases">
        <title>Discovery of the Pendulisporaceae a myxobacterial family with distinct sporulation behavior and unique specialized metabolism.</title>
        <authorList>
            <person name="Garcia R."/>
            <person name="Popoff A."/>
            <person name="Bader C.D."/>
            <person name="Loehr J."/>
            <person name="Walesch S."/>
            <person name="Walt C."/>
            <person name="Boldt J."/>
            <person name="Bunk B."/>
            <person name="Haeckl F.J.F.P.J."/>
            <person name="Gunesch A.P."/>
            <person name="Birkelbach J."/>
            <person name="Nuebel U."/>
            <person name="Pietschmann T."/>
            <person name="Bach T."/>
            <person name="Mueller R."/>
        </authorList>
    </citation>
    <scope>NUCLEOTIDE SEQUENCE [LARGE SCALE GENOMIC DNA]</scope>
    <source>
        <strain evidence="6 7">MSr11954</strain>
    </source>
</reference>
<evidence type="ECO:0000256" key="1">
    <source>
        <dbReference type="ARBA" id="ARBA00022723"/>
    </source>
</evidence>
<dbReference type="SUPFAM" id="SSF54292">
    <property type="entry name" value="2Fe-2S ferredoxin-like"/>
    <property type="match status" value="1"/>
</dbReference>
<dbReference type="Gene3D" id="3.10.20.30">
    <property type="match status" value="1"/>
</dbReference>
<dbReference type="SUPFAM" id="SSF52833">
    <property type="entry name" value="Thioredoxin-like"/>
    <property type="match status" value="1"/>
</dbReference>
<dbReference type="RefSeq" id="WP_394824237.1">
    <property type="nucleotide sequence ID" value="NZ_CP089984.1"/>
</dbReference>